<comment type="pathway">
    <text evidence="3 4">Cofactor biosynthesis; coenzyme A biosynthesis; CoA from (R)-pantothenate: step 3/5.</text>
</comment>
<feature type="binding site" evidence="3">
    <location>
        <position position="289"/>
    </location>
    <ligand>
        <name>CTP</name>
        <dbReference type="ChEBI" id="CHEBI:37563"/>
    </ligand>
</feature>
<evidence type="ECO:0000256" key="3">
    <source>
        <dbReference type="HAMAP-Rule" id="MF_02225"/>
    </source>
</evidence>
<comment type="similarity">
    <text evidence="3 4">In the C-terminal section; belongs to the PPC synthetase family.</text>
</comment>
<keyword evidence="3 4" id="KW-0288">FMN</keyword>
<evidence type="ECO:0000256" key="1">
    <source>
        <dbReference type="ARBA" id="ARBA00022793"/>
    </source>
</evidence>
<dbReference type="EC" id="6.3.2.5" evidence="3"/>
<comment type="similarity">
    <text evidence="3 4">In the N-terminal section; belongs to the HFCD (homo-oligomeric flavin containing Cys decarboxylase) superfamily.</text>
</comment>
<keyword evidence="8" id="KW-1185">Reference proteome</keyword>
<dbReference type="InterPro" id="IPR036551">
    <property type="entry name" value="Flavin_trans-like"/>
</dbReference>
<dbReference type="NCBIfam" id="TIGR00521">
    <property type="entry name" value="coaBC_dfp"/>
    <property type="match status" value="1"/>
</dbReference>
<reference evidence="7" key="1">
    <citation type="submission" date="2023-02" db="EMBL/GenBank/DDBJ databases">
        <title>Nocardiopsis ansamitocini NBRC 112285.</title>
        <authorList>
            <person name="Ichikawa N."/>
            <person name="Sato H."/>
            <person name="Tonouchi N."/>
        </authorList>
    </citation>
    <scope>NUCLEOTIDE SEQUENCE</scope>
    <source>
        <strain evidence="7">NBRC 112285</strain>
    </source>
</reference>
<dbReference type="InterPro" id="IPR007085">
    <property type="entry name" value="DNA/pantothenate-metab_flavo_C"/>
</dbReference>
<name>A0A9W6P2H3_9ACTN</name>
<dbReference type="GO" id="GO:0015941">
    <property type="term" value="P:pantothenate catabolic process"/>
    <property type="evidence" value="ECO:0007669"/>
    <property type="project" value="InterPro"/>
</dbReference>
<feature type="region of interest" description="Phosphopantothenate--cysteine ligase" evidence="3">
    <location>
        <begin position="191"/>
        <end position="408"/>
    </location>
</feature>
<comment type="function">
    <text evidence="4">Catalyzes two steps in the biosynthesis of coenzyme A. In the first step cysteine is conjugated to 4'-phosphopantothenate to form 4-phosphopantothenoylcysteine, in the latter compound is decarboxylated to form 4'-phosphopantotheine.</text>
</comment>
<accession>A0A9W6P2H3</accession>
<dbReference type="InterPro" id="IPR035929">
    <property type="entry name" value="CoaB-like_sf"/>
</dbReference>
<dbReference type="Proteomes" id="UP001165092">
    <property type="component" value="Unassembled WGS sequence"/>
</dbReference>
<organism evidence="7 8">
    <name type="scientific">Nocardiopsis ansamitocini</name>
    <dbReference type="NCBI Taxonomy" id="1670832"/>
    <lineage>
        <taxon>Bacteria</taxon>
        <taxon>Bacillati</taxon>
        <taxon>Actinomycetota</taxon>
        <taxon>Actinomycetes</taxon>
        <taxon>Streptosporangiales</taxon>
        <taxon>Nocardiopsidaceae</taxon>
        <taxon>Nocardiopsis</taxon>
    </lineage>
</organism>
<dbReference type="GO" id="GO:0004632">
    <property type="term" value="F:phosphopantothenate--cysteine ligase activity"/>
    <property type="evidence" value="ECO:0007669"/>
    <property type="project" value="UniProtKB-UniRule"/>
</dbReference>
<keyword evidence="3" id="KW-0479">Metal-binding</keyword>
<dbReference type="Pfam" id="PF04127">
    <property type="entry name" value="DFP"/>
    <property type="match status" value="1"/>
</dbReference>
<gene>
    <name evidence="3" type="primary">coaBC</name>
    <name evidence="7" type="ORF">Nans01_03810</name>
</gene>
<dbReference type="GO" id="GO:0071513">
    <property type="term" value="C:phosphopantothenoylcysteine decarboxylase complex"/>
    <property type="evidence" value="ECO:0007669"/>
    <property type="project" value="TreeGrafter"/>
</dbReference>
<comment type="catalytic activity">
    <reaction evidence="3 4">
        <text>(R)-4'-phosphopantothenate + L-cysteine + CTP = N-[(R)-4-phosphopantothenoyl]-L-cysteine + CMP + diphosphate + H(+)</text>
        <dbReference type="Rhea" id="RHEA:19397"/>
        <dbReference type="ChEBI" id="CHEBI:10986"/>
        <dbReference type="ChEBI" id="CHEBI:15378"/>
        <dbReference type="ChEBI" id="CHEBI:33019"/>
        <dbReference type="ChEBI" id="CHEBI:35235"/>
        <dbReference type="ChEBI" id="CHEBI:37563"/>
        <dbReference type="ChEBI" id="CHEBI:59458"/>
        <dbReference type="ChEBI" id="CHEBI:60377"/>
        <dbReference type="EC" id="6.3.2.5"/>
    </reaction>
</comment>
<feature type="binding site" evidence="3">
    <location>
        <position position="327"/>
    </location>
    <ligand>
        <name>CTP</name>
        <dbReference type="ChEBI" id="CHEBI:37563"/>
    </ligand>
</feature>
<dbReference type="Gene3D" id="3.40.50.10300">
    <property type="entry name" value="CoaB-like"/>
    <property type="match status" value="1"/>
</dbReference>
<sequence length="408" mass="42182">MSAEPEVVLGVGGGIAAYKVCELLRRLTESGHRVRVVPTDEALRFVGEPTWAALSGQPVATGVFDTVHEVPHVRIGQGADLVFVAPATANLLAKAAHGLADDLLTNTLLTARCPVVFAPAMHTEMWEHPATQANVATLRSRGAVVLDPAVGRLTGADTGRGRLPDPAALFAVARRVLARGAGTADLAGVRVVVSAGGTREAIDPVRFLGNRSSGRQGYALAATAAARGASVTLLSANVELPDPAGVDVRRVTSARELREAVLEGAATADVVVMAAAVADFRPDTVTASKIKKTAGTTPAPIALVENPDILAEVSRERARPGQIVVGFAAETDNVLDNGRAKLARKGCDLLVVNQVGDGRAFGTADNQAVVLTAEGASVEIERGPKEDVADQVWDLVATRIPGDTGSGR</sequence>
<dbReference type="EMBL" id="BSQG01000001">
    <property type="protein sequence ID" value="GLU46030.1"/>
    <property type="molecule type" value="Genomic_DNA"/>
</dbReference>
<dbReference type="SUPFAM" id="SSF52507">
    <property type="entry name" value="Homo-oligomeric flavin-containing Cys decarboxylases, HFCD"/>
    <property type="match status" value="1"/>
</dbReference>
<feature type="domain" description="DNA/pantothenate metabolism flavoprotein C-terminal" evidence="6">
    <location>
        <begin position="186"/>
        <end position="397"/>
    </location>
</feature>
<keyword evidence="2 3" id="KW-0456">Lyase</keyword>
<comment type="cofactor">
    <cofactor evidence="3">
        <name>FMN</name>
        <dbReference type="ChEBI" id="CHEBI:58210"/>
    </cofactor>
    <text evidence="3">Binds 1 FMN per subunit.</text>
</comment>
<comment type="caution">
    <text evidence="3">Lacks conserved residue(s) required for the propagation of feature annotation.</text>
</comment>
<dbReference type="SUPFAM" id="SSF102645">
    <property type="entry name" value="CoaB-like"/>
    <property type="match status" value="1"/>
</dbReference>
<evidence type="ECO:0000259" key="6">
    <source>
        <dbReference type="Pfam" id="PF04127"/>
    </source>
</evidence>
<feature type="domain" description="Flavoprotein" evidence="5">
    <location>
        <begin position="6"/>
        <end position="161"/>
    </location>
</feature>
<dbReference type="GO" id="GO:0046872">
    <property type="term" value="F:metal ion binding"/>
    <property type="evidence" value="ECO:0007669"/>
    <property type="project" value="UniProtKB-KW"/>
</dbReference>
<dbReference type="EC" id="4.1.1.36" evidence="3"/>
<feature type="binding site" evidence="3">
    <location>
        <position position="341"/>
    </location>
    <ligand>
        <name>CTP</name>
        <dbReference type="ChEBI" id="CHEBI:37563"/>
    </ligand>
</feature>
<evidence type="ECO:0000259" key="5">
    <source>
        <dbReference type="Pfam" id="PF02441"/>
    </source>
</evidence>
<dbReference type="InterPro" id="IPR003382">
    <property type="entry name" value="Flavoprotein"/>
</dbReference>
<evidence type="ECO:0000313" key="7">
    <source>
        <dbReference type="EMBL" id="GLU46030.1"/>
    </source>
</evidence>
<evidence type="ECO:0000313" key="8">
    <source>
        <dbReference type="Proteomes" id="UP001165092"/>
    </source>
</evidence>
<proteinExistence type="inferred from homology"/>
<keyword evidence="3" id="KW-0511">Multifunctional enzyme</keyword>
<evidence type="ECO:0000256" key="2">
    <source>
        <dbReference type="ARBA" id="ARBA00023239"/>
    </source>
</evidence>
<comment type="pathway">
    <text evidence="3 4">Cofactor biosynthesis; coenzyme A biosynthesis; CoA from (R)-pantothenate: step 2/5.</text>
</comment>
<comment type="caution">
    <text evidence="7">The sequence shown here is derived from an EMBL/GenBank/DDBJ whole genome shotgun (WGS) entry which is preliminary data.</text>
</comment>
<feature type="binding site" evidence="3">
    <location>
        <position position="279"/>
    </location>
    <ligand>
        <name>CTP</name>
        <dbReference type="ChEBI" id="CHEBI:37563"/>
    </ligand>
</feature>
<dbReference type="AlphaFoldDB" id="A0A9W6P2H3"/>
<dbReference type="GO" id="GO:0010181">
    <property type="term" value="F:FMN binding"/>
    <property type="evidence" value="ECO:0007669"/>
    <property type="project" value="UniProtKB-UniRule"/>
</dbReference>
<dbReference type="GO" id="GO:0015937">
    <property type="term" value="P:coenzyme A biosynthetic process"/>
    <property type="evidence" value="ECO:0007669"/>
    <property type="project" value="UniProtKB-UniRule"/>
</dbReference>
<keyword evidence="3 4" id="KW-0285">Flavoprotein</keyword>
<feature type="region of interest" description="Phosphopantothenoylcysteine decarboxylase" evidence="3">
    <location>
        <begin position="1"/>
        <end position="190"/>
    </location>
</feature>
<dbReference type="RefSeq" id="WP_285756895.1">
    <property type="nucleotide sequence ID" value="NZ_BSQG01000001.1"/>
</dbReference>
<dbReference type="PANTHER" id="PTHR14359">
    <property type="entry name" value="HOMO-OLIGOMERIC FLAVIN CONTAINING CYS DECARBOXYLASE FAMILY"/>
    <property type="match status" value="1"/>
</dbReference>
<keyword evidence="3 4" id="KW-0436">Ligase</keyword>
<feature type="binding site" evidence="3">
    <location>
        <begin position="307"/>
        <end position="310"/>
    </location>
    <ligand>
        <name>CTP</name>
        <dbReference type="ChEBI" id="CHEBI:37563"/>
    </ligand>
</feature>
<comment type="cofactor">
    <cofactor evidence="3">
        <name>Mg(2+)</name>
        <dbReference type="ChEBI" id="CHEBI:18420"/>
    </cofactor>
</comment>
<comment type="catalytic activity">
    <reaction evidence="3 4">
        <text>N-[(R)-4-phosphopantothenoyl]-L-cysteine + H(+) = (R)-4'-phosphopantetheine + CO2</text>
        <dbReference type="Rhea" id="RHEA:16793"/>
        <dbReference type="ChEBI" id="CHEBI:15378"/>
        <dbReference type="ChEBI" id="CHEBI:16526"/>
        <dbReference type="ChEBI" id="CHEBI:59458"/>
        <dbReference type="ChEBI" id="CHEBI:61723"/>
        <dbReference type="EC" id="4.1.1.36"/>
    </reaction>
</comment>
<dbReference type="Gene3D" id="3.40.50.1950">
    <property type="entry name" value="Flavin prenyltransferase-like"/>
    <property type="match status" value="1"/>
</dbReference>
<feature type="binding site" evidence="3">
    <location>
        <position position="345"/>
    </location>
    <ligand>
        <name>CTP</name>
        <dbReference type="ChEBI" id="CHEBI:37563"/>
    </ligand>
</feature>
<dbReference type="PANTHER" id="PTHR14359:SF6">
    <property type="entry name" value="PHOSPHOPANTOTHENOYLCYSTEINE DECARBOXYLASE"/>
    <property type="match status" value="1"/>
</dbReference>
<comment type="function">
    <text evidence="3">Catalyzes two sequential steps in the biosynthesis of coenzyme A. In the first step cysteine is conjugated to 4'-phosphopantothenate to form 4-phosphopantothenoylcysteine. In the second step the latter compound is decarboxylated to form 4'-phosphopantotheine.</text>
</comment>
<keyword evidence="3" id="KW-0460">Magnesium</keyword>
<keyword evidence="1 3" id="KW-0210">Decarboxylase</keyword>
<dbReference type="HAMAP" id="MF_02225">
    <property type="entry name" value="CoaBC"/>
    <property type="match status" value="1"/>
</dbReference>
<evidence type="ECO:0000256" key="4">
    <source>
        <dbReference type="RuleBase" id="RU364078"/>
    </source>
</evidence>
<dbReference type="Pfam" id="PF02441">
    <property type="entry name" value="Flavoprotein"/>
    <property type="match status" value="1"/>
</dbReference>
<protein>
    <recommendedName>
        <fullName evidence="3">Coenzyme A biosynthesis bifunctional protein CoaBC</fullName>
    </recommendedName>
    <alternativeName>
        <fullName evidence="3">DNA/pantothenate metabolism flavoprotein</fullName>
    </alternativeName>
    <alternativeName>
        <fullName evidence="3">Phosphopantothenoylcysteine synthetase/decarboxylase</fullName>
        <shortName evidence="3">PPCS-PPCDC</shortName>
    </alternativeName>
    <domain>
        <recommendedName>
            <fullName evidence="3">Phosphopantothenoylcysteine decarboxylase</fullName>
            <shortName evidence="3">PPC decarboxylase</shortName>
            <shortName evidence="3">PPC-DC</shortName>
            <ecNumber evidence="3">4.1.1.36</ecNumber>
        </recommendedName>
        <alternativeName>
            <fullName evidence="3">CoaC</fullName>
        </alternativeName>
    </domain>
    <domain>
        <recommendedName>
            <fullName evidence="3">Phosphopantothenate--cysteine ligase</fullName>
            <ecNumber evidence="3">6.3.2.5</ecNumber>
        </recommendedName>
        <alternativeName>
            <fullName evidence="3">CoaB</fullName>
        </alternativeName>
        <alternativeName>
            <fullName evidence="3">Phosphopantothenoylcysteine synthetase</fullName>
            <shortName evidence="3">PPC synthetase</shortName>
            <shortName evidence="3">PPC-S</shortName>
        </alternativeName>
    </domain>
</protein>
<dbReference type="GO" id="GO:0004633">
    <property type="term" value="F:phosphopantothenoylcysteine decarboxylase activity"/>
    <property type="evidence" value="ECO:0007669"/>
    <property type="project" value="UniProtKB-UniRule"/>
</dbReference>
<dbReference type="InterPro" id="IPR005252">
    <property type="entry name" value="CoaBC"/>
</dbReference>